<protein>
    <recommendedName>
        <fullName evidence="5">Nudix hydrolase domain-containing protein</fullName>
    </recommendedName>
</protein>
<dbReference type="InterPro" id="IPR045121">
    <property type="entry name" value="CoAse"/>
</dbReference>
<gene>
    <name evidence="6" type="ORF">INT43_005439</name>
</gene>
<dbReference type="InterPro" id="IPR027417">
    <property type="entry name" value="P-loop_NTPase"/>
</dbReference>
<dbReference type="InterPro" id="IPR000086">
    <property type="entry name" value="NUDIX_hydrolase_dom"/>
</dbReference>
<comment type="pathway">
    <text evidence="1">tRNA modification; 5-methoxycarbonylmethyl-2-thiouridine-tRNA biosynthesis.</text>
</comment>
<dbReference type="PANTHER" id="PTHR16184:SF6">
    <property type="entry name" value="ELONGATOR COMPLEX PROTEIN 6"/>
    <property type="match status" value="1"/>
</dbReference>
<dbReference type="AlphaFoldDB" id="A0A8H7PM31"/>
<dbReference type="InterPro" id="IPR015797">
    <property type="entry name" value="NUDIX_hydrolase-like_dom_sf"/>
</dbReference>
<dbReference type="GO" id="GO:0033588">
    <property type="term" value="C:elongator holoenzyme complex"/>
    <property type="evidence" value="ECO:0007669"/>
    <property type="project" value="InterPro"/>
</dbReference>
<evidence type="ECO:0000256" key="2">
    <source>
        <dbReference type="ARBA" id="ARBA00008837"/>
    </source>
</evidence>
<dbReference type="CDD" id="cd19495">
    <property type="entry name" value="Elp6"/>
    <property type="match status" value="1"/>
</dbReference>
<dbReference type="Pfam" id="PF09807">
    <property type="entry name" value="ELP6"/>
    <property type="match status" value="1"/>
</dbReference>
<reference evidence="6" key="1">
    <citation type="submission" date="2020-12" db="EMBL/GenBank/DDBJ databases">
        <title>Metabolic potential, ecology and presence of endohyphal bacteria is reflected in genomic diversity of Mucoromycotina.</title>
        <authorList>
            <person name="Muszewska A."/>
            <person name="Okrasinska A."/>
            <person name="Steczkiewicz K."/>
            <person name="Drgas O."/>
            <person name="Orlowska M."/>
            <person name="Perlinska-Lenart U."/>
            <person name="Aleksandrzak-Piekarczyk T."/>
            <person name="Szatraj K."/>
            <person name="Zielenkiewicz U."/>
            <person name="Pilsyk S."/>
            <person name="Malc E."/>
            <person name="Mieczkowski P."/>
            <person name="Kruszewska J.S."/>
            <person name="Biernat P."/>
            <person name="Pawlowska J."/>
        </authorList>
    </citation>
    <scope>NUCLEOTIDE SEQUENCE</scope>
    <source>
        <strain evidence="6">WA0000067209</strain>
    </source>
</reference>
<evidence type="ECO:0000313" key="7">
    <source>
        <dbReference type="Proteomes" id="UP000654370"/>
    </source>
</evidence>
<evidence type="ECO:0000313" key="6">
    <source>
        <dbReference type="EMBL" id="KAG2176205.1"/>
    </source>
</evidence>
<dbReference type="Gene3D" id="3.90.79.10">
    <property type="entry name" value="Nucleoside Triphosphate Pyrophosphohydrolase"/>
    <property type="match status" value="1"/>
</dbReference>
<dbReference type="Pfam" id="PF00293">
    <property type="entry name" value="NUDIX"/>
    <property type="match status" value="1"/>
</dbReference>
<keyword evidence="4" id="KW-1133">Transmembrane helix</keyword>
<evidence type="ECO:0000256" key="1">
    <source>
        <dbReference type="ARBA" id="ARBA00005043"/>
    </source>
</evidence>
<comment type="caution">
    <text evidence="6">The sequence shown here is derived from an EMBL/GenBank/DDBJ whole genome shotgun (WGS) entry which is preliminary data.</text>
</comment>
<dbReference type="InterPro" id="IPR018627">
    <property type="entry name" value="ELP6"/>
</dbReference>
<proteinExistence type="inferred from homology"/>
<dbReference type="PROSITE" id="PS00893">
    <property type="entry name" value="NUDIX_BOX"/>
    <property type="match status" value="1"/>
</dbReference>
<evidence type="ECO:0000256" key="3">
    <source>
        <dbReference type="ARBA" id="ARBA00022801"/>
    </source>
</evidence>
<dbReference type="SUPFAM" id="SSF55811">
    <property type="entry name" value="Nudix"/>
    <property type="match status" value="1"/>
</dbReference>
<dbReference type="Proteomes" id="UP000654370">
    <property type="component" value="Unassembled WGS sequence"/>
</dbReference>
<keyword evidence="3" id="KW-0378">Hydrolase</keyword>
<comment type="similarity">
    <text evidence="2">Belongs to the ELP6 family.</text>
</comment>
<dbReference type="EMBL" id="JAEPQZ010000010">
    <property type="protein sequence ID" value="KAG2176205.1"/>
    <property type="molecule type" value="Genomic_DNA"/>
</dbReference>
<name>A0A8H7PM31_MORIS</name>
<evidence type="ECO:0000259" key="5">
    <source>
        <dbReference type="PROSITE" id="PS51462"/>
    </source>
</evidence>
<keyword evidence="4" id="KW-0472">Membrane</keyword>
<keyword evidence="4" id="KW-0812">Transmembrane</keyword>
<organism evidence="6 7">
    <name type="scientific">Mortierella isabellina</name>
    <name type="common">Filamentous fungus</name>
    <name type="synonym">Umbelopsis isabellina</name>
    <dbReference type="NCBI Taxonomy" id="91625"/>
    <lineage>
        <taxon>Eukaryota</taxon>
        <taxon>Fungi</taxon>
        <taxon>Fungi incertae sedis</taxon>
        <taxon>Mucoromycota</taxon>
        <taxon>Mucoromycotina</taxon>
        <taxon>Umbelopsidomycetes</taxon>
        <taxon>Umbelopsidales</taxon>
        <taxon>Umbelopsidaceae</taxon>
        <taxon>Umbelopsis</taxon>
    </lineage>
</organism>
<dbReference type="GO" id="GO:0002098">
    <property type="term" value="P:tRNA wobble uridine modification"/>
    <property type="evidence" value="ECO:0007669"/>
    <property type="project" value="InterPro"/>
</dbReference>
<dbReference type="UniPathway" id="UPA00988"/>
<dbReference type="OrthoDB" id="77989at2759"/>
<evidence type="ECO:0000256" key="4">
    <source>
        <dbReference type="SAM" id="Phobius"/>
    </source>
</evidence>
<keyword evidence="7" id="KW-1185">Reference proteome</keyword>
<dbReference type="CDD" id="cd03426">
    <property type="entry name" value="NUDIX_CoAse_Nudt7"/>
    <property type="match status" value="1"/>
</dbReference>
<dbReference type="InterPro" id="IPR020084">
    <property type="entry name" value="NUDIX_hydrolase_CS"/>
</dbReference>
<sequence length="648" mass="72128">MGYDKLDAALAWPQNVPPAGSNIVITDTLKSNGNFLLHHFIANHLRAGQKVIVVGLSQIFNHYFLIGRKLGINLQTHKQNGQFVFIDGLTHLTTYTQNAPLPLAKTPTTPNSILQGNSAQGFYSTIKEHIEACAKDSSNPLVIIDDVNVLVWGGFPVVDVLSLVHNIRVLTEMVQGTLISVVHADEEGADDESSDSFVRSVLSRADIVLMAEPLQSGLSRDVHGQLSIVNGPKGRGVVEAQALHYRLMDNNCTFFAKGIAQGVFSFCDLESATIRFLTLAPTAMTAQDTLCRLLENLETYKPTIIPSPKYQPRRACVSLILRWNSPEQSSTEDAQLATTWREFLDKPWVASDKFGDAELLFMQRATRTGDRWSGHVAFPGGKNEKDETDVDTVVRETWEEVGLDLNSNDFIPVGRLDDREITSAQDGKLLMMLSPFVYLQVSPQTPKIDLQTSEVASVHWVPLKFFLSIEPYNFRPMKIKLMKKMPPYLKAMAPVAQELFGNMEVPAIDLPDSNPPPRLWGITLGMTSQLIDMTEESISGRPHRSKNENRLAFVKLDKDPPKYTYPDIAALVWLFYRASLGWKKLTGTTPKHRAKSTNWAAANELPVYFAALRKALAVAGLLRVGGIVFVALKLYNYLKRDSLQNINV</sequence>
<accession>A0A8H7PM31</accession>
<dbReference type="PANTHER" id="PTHR16184">
    <property type="entry name" value="ELONGATOR COMPLEX PROTEIN 6"/>
    <property type="match status" value="1"/>
</dbReference>
<dbReference type="GO" id="GO:0010945">
    <property type="term" value="F:coenzyme A diphosphatase activity"/>
    <property type="evidence" value="ECO:0007669"/>
    <property type="project" value="InterPro"/>
</dbReference>
<dbReference type="Gene3D" id="3.40.50.300">
    <property type="entry name" value="P-loop containing nucleotide triphosphate hydrolases"/>
    <property type="match status" value="1"/>
</dbReference>
<feature type="domain" description="Nudix hydrolase" evidence="5">
    <location>
        <begin position="312"/>
        <end position="485"/>
    </location>
</feature>
<dbReference type="PROSITE" id="PS51462">
    <property type="entry name" value="NUDIX"/>
    <property type="match status" value="1"/>
</dbReference>
<feature type="transmembrane region" description="Helical" evidence="4">
    <location>
        <begin position="615"/>
        <end position="635"/>
    </location>
</feature>